<accession>A0A5B7HLX5</accession>
<comment type="caution">
    <text evidence="2">The sequence shown here is derived from an EMBL/GenBank/DDBJ whole genome shotgun (WGS) entry which is preliminary data.</text>
</comment>
<evidence type="ECO:0000256" key="1">
    <source>
        <dbReference type="SAM" id="MobiDB-lite"/>
    </source>
</evidence>
<dbReference type="AlphaFoldDB" id="A0A5B7HLX5"/>
<dbReference type="EMBL" id="VSRR010031693">
    <property type="protein sequence ID" value="MPC70779.1"/>
    <property type="molecule type" value="Genomic_DNA"/>
</dbReference>
<evidence type="ECO:0000313" key="3">
    <source>
        <dbReference type="Proteomes" id="UP000324222"/>
    </source>
</evidence>
<reference evidence="2 3" key="1">
    <citation type="submission" date="2019-05" db="EMBL/GenBank/DDBJ databases">
        <title>Another draft genome of Portunus trituberculatus and its Hox gene families provides insights of decapod evolution.</title>
        <authorList>
            <person name="Jeong J.-H."/>
            <person name="Song I."/>
            <person name="Kim S."/>
            <person name="Choi T."/>
            <person name="Kim D."/>
            <person name="Ryu S."/>
            <person name="Kim W."/>
        </authorList>
    </citation>
    <scope>NUCLEOTIDE SEQUENCE [LARGE SCALE GENOMIC DNA]</scope>
    <source>
        <tissue evidence="2">Muscle</tissue>
    </source>
</reference>
<protein>
    <submittedName>
        <fullName evidence="2">Uncharacterized protein</fullName>
    </submittedName>
</protein>
<dbReference type="Proteomes" id="UP000324222">
    <property type="component" value="Unassembled WGS sequence"/>
</dbReference>
<feature type="compositionally biased region" description="Polar residues" evidence="1">
    <location>
        <begin position="23"/>
        <end position="50"/>
    </location>
</feature>
<organism evidence="2 3">
    <name type="scientific">Portunus trituberculatus</name>
    <name type="common">Swimming crab</name>
    <name type="synonym">Neptunus trituberculatus</name>
    <dbReference type="NCBI Taxonomy" id="210409"/>
    <lineage>
        <taxon>Eukaryota</taxon>
        <taxon>Metazoa</taxon>
        <taxon>Ecdysozoa</taxon>
        <taxon>Arthropoda</taxon>
        <taxon>Crustacea</taxon>
        <taxon>Multicrustacea</taxon>
        <taxon>Malacostraca</taxon>
        <taxon>Eumalacostraca</taxon>
        <taxon>Eucarida</taxon>
        <taxon>Decapoda</taxon>
        <taxon>Pleocyemata</taxon>
        <taxon>Brachyura</taxon>
        <taxon>Eubrachyura</taxon>
        <taxon>Portunoidea</taxon>
        <taxon>Portunidae</taxon>
        <taxon>Portuninae</taxon>
        <taxon>Portunus</taxon>
    </lineage>
</organism>
<gene>
    <name evidence="2" type="ORF">E2C01_065036</name>
</gene>
<sequence length="86" mass="9913">MPCGFVVQVQQQEQKQDDKLSKTRANNKNISVTTEHPNHNTTLHQLQHSSALYPRTAHTSRKRCAQTLSKHSRNHHNNNQKNHISP</sequence>
<name>A0A5B7HLX5_PORTR</name>
<proteinExistence type="predicted"/>
<keyword evidence="3" id="KW-1185">Reference proteome</keyword>
<feature type="compositionally biased region" description="Basic residues" evidence="1">
    <location>
        <begin position="58"/>
        <end position="78"/>
    </location>
</feature>
<feature type="compositionally biased region" description="Low complexity" evidence="1">
    <location>
        <begin position="1"/>
        <end position="13"/>
    </location>
</feature>
<evidence type="ECO:0000313" key="2">
    <source>
        <dbReference type="EMBL" id="MPC70779.1"/>
    </source>
</evidence>
<feature type="region of interest" description="Disordered" evidence="1">
    <location>
        <begin position="1"/>
        <end position="86"/>
    </location>
</feature>